<gene>
    <name evidence="12" type="ORF">N7517_005267</name>
</gene>
<dbReference type="PANTHER" id="PTHR46539">
    <property type="entry name" value="E3 UBIQUITIN-PROTEIN LIGASE ATL42"/>
    <property type="match status" value="1"/>
</dbReference>
<feature type="transmembrane region" description="Helical" evidence="10">
    <location>
        <begin position="228"/>
        <end position="250"/>
    </location>
</feature>
<dbReference type="AlphaFoldDB" id="A0A9W9S723"/>
<evidence type="ECO:0000256" key="2">
    <source>
        <dbReference type="ARBA" id="ARBA00022692"/>
    </source>
</evidence>
<dbReference type="PROSITE" id="PS50089">
    <property type="entry name" value="ZF_RING_2"/>
    <property type="match status" value="1"/>
</dbReference>
<evidence type="ECO:0000256" key="7">
    <source>
        <dbReference type="ARBA" id="ARBA00023136"/>
    </source>
</evidence>
<evidence type="ECO:0000256" key="8">
    <source>
        <dbReference type="PROSITE-ProRule" id="PRU00175"/>
    </source>
</evidence>
<sequence length="540" mass="59050">ADLPSLFRFSRFLSLLLHLTNVTPTLFHPPSPVMGLSLFFLLFISVNALVVSLPSNTTDIHIQSTGFRIEGTNLTGQKLVPLTPLLIEATTARLKAFNFSGTATQVTPGNSLNLQRSQIACISCDQDDYTGNIRADETIEYVTSAQSAAGILLYSKTATGCNFTSDDQTAARFPNIFTFTSRTGYSALLRAFDQPTTISIASMSNYIGGVPTDQDAGSTTDSPNTAMIILYSITGIITALFLGIIITGAVRAHRHPERYGPRRIAGRVRQSRARGIARAMLDTIPVVKFDDKNDDVEAAKRDVEMSMGDDAPRDHSQADGNTGVSTPRETEMPTPDNERPTPTAPEAKTEMPDAGNFSCPICTDDFIKGQDLRVLPCNHQFHMECIDPWLMNVSGTCPLCRIDLNPPQSENPEQTDENADQADQPHPEGAVLTTEDARQQARQQARHTHRRLTNYLHGPLNARRMRDATVEERLAALRRVREANQVDSVPEEGPHRGLTTRLRDRFRIRTRAHGAGETSDADPAPSPAAPAAVHLTPSTA</sequence>
<feature type="region of interest" description="Disordered" evidence="9">
    <location>
        <begin position="305"/>
        <end position="352"/>
    </location>
</feature>
<evidence type="ECO:0000256" key="4">
    <source>
        <dbReference type="ARBA" id="ARBA00022771"/>
    </source>
</evidence>
<dbReference type="GeneID" id="81462180"/>
<keyword evidence="7 10" id="KW-0472">Membrane</keyword>
<feature type="non-terminal residue" evidence="12">
    <location>
        <position position="540"/>
    </location>
</feature>
<reference evidence="12" key="1">
    <citation type="submission" date="2022-12" db="EMBL/GenBank/DDBJ databases">
        <authorList>
            <person name="Petersen C."/>
        </authorList>
    </citation>
    <scope>NUCLEOTIDE SEQUENCE</scope>
    <source>
        <strain evidence="12">IBT 3081</strain>
    </source>
</reference>
<evidence type="ECO:0000256" key="10">
    <source>
        <dbReference type="SAM" id="Phobius"/>
    </source>
</evidence>
<organism evidence="12 13">
    <name type="scientific">Penicillium concentricum</name>
    <dbReference type="NCBI Taxonomy" id="293559"/>
    <lineage>
        <taxon>Eukaryota</taxon>
        <taxon>Fungi</taxon>
        <taxon>Dikarya</taxon>
        <taxon>Ascomycota</taxon>
        <taxon>Pezizomycotina</taxon>
        <taxon>Eurotiomycetes</taxon>
        <taxon>Eurotiomycetidae</taxon>
        <taxon>Eurotiales</taxon>
        <taxon>Aspergillaceae</taxon>
        <taxon>Penicillium</taxon>
    </lineage>
</organism>
<dbReference type="OrthoDB" id="8062037at2759"/>
<keyword evidence="4 8" id="KW-0863">Zinc-finger</keyword>
<evidence type="ECO:0000259" key="11">
    <source>
        <dbReference type="PROSITE" id="PS50089"/>
    </source>
</evidence>
<evidence type="ECO:0000256" key="9">
    <source>
        <dbReference type="SAM" id="MobiDB-lite"/>
    </source>
</evidence>
<keyword evidence="13" id="KW-1185">Reference proteome</keyword>
<dbReference type="EMBL" id="JAPZBT010000002">
    <property type="protein sequence ID" value="KAJ5373261.1"/>
    <property type="molecule type" value="Genomic_DNA"/>
</dbReference>
<dbReference type="GO" id="GO:0008270">
    <property type="term" value="F:zinc ion binding"/>
    <property type="evidence" value="ECO:0007669"/>
    <property type="project" value="UniProtKB-KW"/>
</dbReference>
<evidence type="ECO:0000313" key="13">
    <source>
        <dbReference type="Proteomes" id="UP001147752"/>
    </source>
</evidence>
<dbReference type="Gene3D" id="3.30.40.10">
    <property type="entry name" value="Zinc/RING finger domain, C3HC4 (zinc finger)"/>
    <property type="match status" value="1"/>
</dbReference>
<evidence type="ECO:0000313" key="12">
    <source>
        <dbReference type="EMBL" id="KAJ5373261.1"/>
    </source>
</evidence>
<feature type="transmembrane region" description="Helical" evidence="10">
    <location>
        <begin position="33"/>
        <end position="53"/>
    </location>
</feature>
<reference evidence="12" key="2">
    <citation type="journal article" date="2023" name="IMA Fungus">
        <title>Comparative genomic study of the Penicillium genus elucidates a diverse pangenome and 15 lateral gene transfer events.</title>
        <authorList>
            <person name="Petersen C."/>
            <person name="Sorensen T."/>
            <person name="Nielsen M.R."/>
            <person name="Sondergaard T.E."/>
            <person name="Sorensen J.L."/>
            <person name="Fitzpatrick D.A."/>
            <person name="Frisvad J.C."/>
            <person name="Nielsen K.L."/>
        </authorList>
    </citation>
    <scope>NUCLEOTIDE SEQUENCE</scope>
    <source>
        <strain evidence="12">IBT 3081</strain>
    </source>
</reference>
<evidence type="ECO:0000256" key="3">
    <source>
        <dbReference type="ARBA" id="ARBA00022723"/>
    </source>
</evidence>
<feature type="compositionally biased region" description="Basic and acidic residues" evidence="9">
    <location>
        <begin position="328"/>
        <end position="339"/>
    </location>
</feature>
<protein>
    <recommendedName>
        <fullName evidence="11">RING-type domain-containing protein</fullName>
    </recommendedName>
</protein>
<proteinExistence type="predicted"/>
<dbReference type="InterPro" id="IPR001841">
    <property type="entry name" value="Znf_RING"/>
</dbReference>
<comment type="subcellular location">
    <subcellularLocation>
        <location evidence="1">Membrane</location>
    </subcellularLocation>
</comment>
<evidence type="ECO:0000256" key="6">
    <source>
        <dbReference type="ARBA" id="ARBA00022989"/>
    </source>
</evidence>
<keyword evidence="3" id="KW-0479">Metal-binding</keyword>
<dbReference type="RefSeq" id="XP_056579247.1">
    <property type="nucleotide sequence ID" value="XM_056722997.1"/>
</dbReference>
<dbReference type="GO" id="GO:0016020">
    <property type="term" value="C:membrane"/>
    <property type="evidence" value="ECO:0007669"/>
    <property type="project" value="UniProtKB-SubCell"/>
</dbReference>
<comment type="caution">
    <text evidence="12">The sequence shown here is derived from an EMBL/GenBank/DDBJ whole genome shotgun (WGS) entry which is preliminary data.</text>
</comment>
<name>A0A9W9S723_9EURO</name>
<feature type="domain" description="RING-type" evidence="11">
    <location>
        <begin position="359"/>
        <end position="401"/>
    </location>
</feature>
<evidence type="ECO:0000256" key="5">
    <source>
        <dbReference type="ARBA" id="ARBA00022833"/>
    </source>
</evidence>
<dbReference type="Pfam" id="PF13639">
    <property type="entry name" value="zf-RING_2"/>
    <property type="match status" value="1"/>
</dbReference>
<keyword evidence="6 10" id="KW-1133">Transmembrane helix</keyword>
<accession>A0A9W9S723</accession>
<dbReference type="InterPro" id="IPR013083">
    <property type="entry name" value="Znf_RING/FYVE/PHD"/>
</dbReference>
<feature type="region of interest" description="Disordered" evidence="9">
    <location>
        <begin position="407"/>
        <end position="455"/>
    </location>
</feature>
<dbReference type="CDD" id="cd16454">
    <property type="entry name" value="RING-H2_PA-TM-RING"/>
    <property type="match status" value="1"/>
</dbReference>
<feature type="compositionally biased region" description="Basic and acidic residues" evidence="9">
    <location>
        <begin position="305"/>
        <end position="317"/>
    </location>
</feature>
<dbReference type="SMART" id="SM00184">
    <property type="entry name" value="RING"/>
    <property type="match status" value="1"/>
</dbReference>
<evidence type="ECO:0000256" key="1">
    <source>
        <dbReference type="ARBA" id="ARBA00004370"/>
    </source>
</evidence>
<feature type="region of interest" description="Disordered" evidence="9">
    <location>
        <begin position="510"/>
        <end position="540"/>
    </location>
</feature>
<feature type="compositionally biased region" description="Polar residues" evidence="9">
    <location>
        <begin position="318"/>
        <end position="327"/>
    </location>
</feature>
<keyword evidence="2 10" id="KW-0812">Transmembrane</keyword>
<dbReference type="SUPFAM" id="SSF57850">
    <property type="entry name" value="RING/U-box"/>
    <property type="match status" value="1"/>
</dbReference>
<dbReference type="PANTHER" id="PTHR46539:SF1">
    <property type="entry name" value="E3 UBIQUITIN-PROTEIN LIGASE ATL42"/>
    <property type="match status" value="1"/>
</dbReference>
<dbReference type="Proteomes" id="UP001147752">
    <property type="component" value="Unassembled WGS sequence"/>
</dbReference>
<keyword evidence="5" id="KW-0862">Zinc</keyword>